<evidence type="ECO:0000259" key="10">
    <source>
        <dbReference type="Pfam" id="PF08158"/>
    </source>
</evidence>
<protein>
    <recommendedName>
        <fullName evidence="6">Protein SDA1</fullName>
    </recommendedName>
</protein>
<dbReference type="PANTHER" id="PTHR12730">
    <property type="entry name" value="HSDA/SDA1-RELATED"/>
    <property type="match status" value="1"/>
</dbReference>
<dbReference type="Pfam" id="PF05285">
    <property type="entry name" value="SDA1_dom"/>
    <property type="match status" value="1"/>
</dbReference>
<feature type="compositionally biased region" description="Acidic residues" evidence="8">
    <location>
        <begin position="501"/>
        <end position="524"/>
    </location>
</feature>
<organism evidence="12 13">
    <name type="scientific">Plectus sambesii</name>
    <dbReference type="NCBI Taxonomy" id="2011161"/>
    <lineage>
        <taxon>Eukaryota</taxon>
        <taxon>Metazoa</taxon>
        <taxon>Ecdysozoa</taxon>
        <taxon>Nematoda</taxon>
        <taxon>Chromadorea</taxon>
        <taxon>Plectida</taxon>
        <taxon>Plectina</taxon>
        <taxon>Plectoidea</taxon>
        <taxon>Plectidae</taxon>
        <taxon>Plectus</taxon>
    </lineage>
</organism>
<feature type="compositionally biased region" description="Acidic residues" evidence="8">
    <location>
        <begin position="234"/>
        <end position="243"/>
    </location>
</feature>
<dbReference type="InterPro" id="IPR007949">
    <property type="entry name" value="SDA1_MD"/>
</dbReference>
<sequence>MSGVSGRYLAAAHNLGLLQELVRKDPESYKEEFLEQFRHYETTLRLLELQPHQHRMDLDPLLEVVNFLSTVAPSYPEHAKTFATNLIDILRTQGQGLDPEVRLAFCKALVALRNRNAAPAFEVLELFFELVKCEDKILRKFLFGSIVAQIKRLHTQKKDQRLITTLQSFTFAKLKDSRSIVARTAQLVLIDSYRKGFWRDAKTANAIAECCFHKIARVQVAALKFFLGSSKDEEGLEDDEGDSEHEGKQEDAKTLKEVMTAFRAGKKTRKKIKNLEKAKKAIDKQHKAKKDRRSRECNLIAINDLFDPQEFADRLFRSVESKKSERFEIRLLQIALTARVIGVHSLQTLGFYSFLHRYLQPKQREVTRILLYAAQAAHSLVPPDVIEQLVRVIAQNFITDRNTAEAITVGLNAVREILSNCPFAATEELMRDLTEYKKYKNKNVSMAARGLITLFRSVNPKLLHRKDRGRPTEATKELELPEFGADHAKSFVPGAECLPEVVEEEEDDGWEEDDASDDSDDDGSDGWVNMPPSGDEEESDAEDGGEEGDDEPINKAEKATVISETRILSQDEHKKIATYQLKKQLEAEKGGNGRKRKNDDVRLDEEYAEKLARREQGDGLARLNDIEQFHKKIRRQNKEERLAQVKEGREGREDFGKPSKRGPHVGRTNRELAKRKPSQMVVQKKRGKNRQRTFRDQQLSLRKYLQKQKGMK</sequence>
<evidence type="ECO:0000256" key="3">
    <source>
        <dbReference type="ARBA" id="ARBA00022517"/>
    </source>
</evidence>
<evidence type="ECO:0000256" key="4">
    <source>
        <dbReference type="ARBA" id="ARBA00022927"/>
    </source>
</evidence>
<evidence type="ECO:0000259" key="9">
    <source>
        <dbReference type="Pfam" id="PF05285"/>
    </source>
</evidence>
<dbReference type="Proteomes" id="UP000887566">
    <property type="component" value="Unplaced"/>
</dbReference>
<dbReference type="GO" id="GO:0000055">
    <property type="term" value="P:ribosomal large subunit export from nucleus"/>
    <property type="evidence" value="ECO:0007669"/>
    <property type="project" value="UniProtKB-UniRule"/>
</dbReference>
<evidence type="ECO:0000313" key="13">
    <source>
        <dbReference type="WBParaSite" id="PSAMB.scaffold1062size36492.g10697.t1"/>
    </source>
</evidence>
<feature type="region of interest" description="Disordered" evidence="8">
    <location>
        <begin position="634"/>
        <end position="712"/>
    </location>
</feature>
<feature type="compositionally biased region" description="Basic residues" evidence="8">
    <location>
        <begin position="675"/>
        <end position="692"/>
    </location>
</feature>
<evidence type="ECO:0000256" key="8">
    <source>
        <dbReference type="SAM" id="MobiDB-lite"/>
    </source>
</evidence>
<dbReference type="AlphaFoldDB" id="A0A914UJJ5"/>
<accession>A0A914UJJ5</accession>
<dbReference type="PANTHER" id="PTHR12730:SF0">
    <property type="entry name" value="PROTEIN SDA1 HOMOLOG"/>
    <property type="match status" value="1"/>
</dbReference>
<reference evidence="13" key="1">
    <citation type="submission" date="2022-11" db="UniProtKB">
        <authorList>
            <consortium name="WormBaseParasite"/>
        </authorList>
    </citation>
    <scope>IDENTIFICATION</scope>
</reference>
<name>A0A914UJJ5_9BILA</name>
<keyword evidence="12" id="KW-1185">Reference proteome</keyword>
<dbReference type="InterPro" id="IPR016024">
    <property type="entry name" value="ARM-type_fold"/>
</dbReference>
<feature type="domain" description="SDA1 N-terminal" evidence="10">
    <location>
        <begin position="67"/>
        <end position="440"/>
    </location>
</feature>
<feature type="region of interest" description="Disordered" evidence="8">
    <location>
        <begin position="494"/>
        <end position="574"/>
    </location>
</feature>
<feature type="region of interest" description="Disordered" evidence="8">
    <location>
        <begin position="583"/>
        <end position="602"/>
    </location>
</feature>
<feature type="region of interest" description="Disordered" evidence="8">
    <location>
        <begin position="232"/>
        <end position="251"/>
    </location>
</feature>
<proteinExistence type="inferred from homology"/>
<keyword evidence="4 6" id="KW-0653">Protein transport</keyword>
<keyword evidence="7" id="KW-0175">Coiled coil</keyword>
<evidence type="ECO:0000256" key="1">
    <source>
        <dbReference type="ARBA" id="ARBA00005783"/>
    </source>
</evidence>
<feature type="domain" description="SDA1 middle" evidence="9">
    <location>
        <begin position="503"/>
        <end position="648"/>
    </location>
</feature>
<evidence type="ECO:0000256" key="7">
    <source>
        <dbReference type="SAM" id="Coils"/>
    </source>
</evidence>
<dbReference type="GO" id="GO:0042273">
    <property type="term" value="P:ribosomal large subunit biogenesis"/>
    <property type="evidence" value="ECO:0007669"/>
    <property type="project" value="UniProtKB-UniRule"/>
</dbReference>
<keyword evidence="5 6" id="KW-0539">Nucleus</keyword>
<comment type="function">
    <text evidence="6">Required for 60S pre-ribosomal subunits export to the cytoplasm.</text>
</comment>
<evidence type="ECO:0000256" key="5">
    <source>
        <dbReference type="ARBA" id="ARBA00023242"/>
    </source>
</evidence>
<evidence type="ECO:0000313" key="12">
    <source>
        <dbReference type="Proteomes" id="UP000887566"/>
    </source>
</evidence>
<dbReference type="Pfam" id="PF08158">
    <property type="entry name" value="SDA1_HEAT"/>
    <property type="match status" value="1"/>
</dbReference>
<dbReference type="GO" id="GO:0015031">
    <property type="term" value="P:protein transport"/>
    <property type="evidence" value="ECO:0007669"/>
    <property type="project" value="UniProtKB-KW"/>
</dbReference>
<dbReference type="InterPro" id="IPR027312">
    <property type="entry name" value="Sda1"/>
</dbReference>
<keyword evidence="3 6" id="KW-0690">Ribosome biogenesis</keyword>
<feature type="coiled-coil region" evidence="7">
    <location>
        <begin position="265"/>
        <end position="292"/>
    </location>
</feature>
<keyword evidence="2 6" id="KW-0813">Transport</keyword>
<dbReference type="Pfam" id="PF21638">
    <property type="entry name" value="SDA1_C"/>
    <property type="match status" value="1"/>
</dbReference>
<comment type="similarity">
    <text evidence="1 6">Belongs to the SDA1 family.</text>
</comment>
<dbReference type="InterPro" id="IPR048292">
    <property type="entry name" value="SDA1_C"/>
</dbReference>
<comment type="subcellular location">
    <subcellularLocation>
        <location evidence="6">Nucleus</location>
        <location evidence="6">Nucleolus</location>
    </subcellularLocation>
</comment>
<dbReference type="WBParaSite" id="PSAMB.scaffold1062size36492.g10697.t1">
    <property type="protein sequence ID" value="PSAMB.scaffold1062size36492.g10697.t1"/>
    <property type="gene ID" value="PSAMB.scaffold1062size36492.g10697"/>
</dbReference>
<dbReference type="InterPro" id="IPR012977">
    <property type="entry name" value="SDA1_N"/>
</dbReference>
<dbReference type="SUPFAM" id="SSF48371">
    <property type="entry name" value="ARM repeat"/>
    <property type="match status" value="1"/>
</dbReference>
<feature type="compositionally biased region" description="Basic and acidic residues" evidence="8">
    <location>
        <begin position="634"/>
        <end position="657"/>
    </location>
</feature>
<evidence type="ECO:0000259" key="11">
    <source>
        <dbReference type="Pfam" id="PF21638"/>
    </source>
</evidence>
<evidence type="ECO:0000256" key="2">
    <source>
        <dbReference type="ARBA" id="ARBA00022448"/>
    </source>
</evidence>
<evidence type="ECO:0000256" key="6">
    <source>
        <dbReference type="RuleBase" id="RU365057"/>
    </source>
</evidence>
<dbReference type="GO" id="GO:0005730">
    <property type="term" value="C:nucleolus"/>
    <property type="evidence" value="ECO:0007669"/>
    <property type="project" value="UniProtKB-SubCell"/>
</dbReference>
<feature type="domain" description="SDA1 C-terminal" evidence="11">
    <location>
        <begin position="666"/>
        <end position="711"/>
    </location>
</feature>
<feature type="compositionally biased region" description="Acidic residues" evidence="8">
    <location>
        <begin position="534"/>
        <end position="551"/>
    </location>
</feature>